<accession>A0A346Y056</accession>
<evidence type="ECO:0000259" key="1">
    <source>
        <dbReference type="Pfam" id="PF03372"/>
    </source>
</evidence>
<evidence type="ECO:0000313" key="3">
    <source>
        <dbReference type="Proteomes" id="UP000264006"/>
    </source>
</evidence>
<evidence type="ECO:0000313" key="2">
    <source>
        <dbReference type="EMBL" id="AXV07853.1"/>
    </source>
</evidence>
<dbReference type="InterPro" id="IPR051916">
    <property type="entry name" value="GPI-anchor_lipid_remodeler"/>
</dbReference>
<dbReference type="RefSeq" id="WP_114592283.1">
    <property type="nucleotide sequence ID" value="NZ_CP031165.1"/>
</dbReference>
<proteinExistence type="predicted"/>
<dbReference type="GO" id="GO:0006506">
    <property type="term" value="P:GPI anchor biosynthetic process"/>
    <property type="evidence" value="ECO:0007669"/>
    <property type="project" value="TreeGrafter"/>
</dbReference>
<gene>
    <name evidence="2" type="ORF">DVS28_a3177</name>
</gene>
<dbReference type="KEGG" id="euz:DVS28_a3177"/>
<dbReference type="OrthoDB" id="155529at2"/>
<dbReference type="PANTHER" id="PTHR14859">
    <property type="entry name" value="CALCOFLUOR WHITE HYPERSENSITIVE PROTEIN PRECURSOR"/>
    <property type="match status" value="1"/>
</dbReference>
<organism evidence="2 3">
    <name type="scientific">Euzebya pacifica</name>
    <dbReference type="NCBI Taxonomy" id="1608957"/>
    <lineage>
        <taxon>Bacteria</taxon>
        <taxon>Bacillati</taxon>
        <taxon>Actinomycetota</taxon>
        <taxon>Nitriliruptoria</taxon>
        <taxon>Euzebyales</taxon>
    </lineage>
</organism>
<reference evidence="2 3" key="1">
    <citation type="submission" date="2018-09" db="EMBL/GenBank/DDBJ databases">
        <title>Complete genome sequence of Euzebya sp. DY32-46 isolated from seawater of Pacific Ocean.</title>
        <authorList>
            <person name="Xu L."/>
            <person name="Wu Y.-H."/>
            <person name="Xu X.-W."/>
        </authorList>
    </citation>
    <scope>NUCLEOTIDE SEQUENCE [LARGE SCALE GENOMIC DNA]</scope>
    <source>
        <strain evidence="2 3">DY32-46</strain>
    </source>
</reference>
<name>A0A346Y056_9ACTN</name>
<keyword evidence="2" id="KW-0378">Hydrolase</keyword>
<dbReference type="InterPro" id="IPR036691">
    <property type="entry name" value="Endo/exonu/phosph_ase_sf"/>
</dbReference>
<keyword evidence="3" id="KW-1185">Reference proteome</keyword>
<sequence>MRIASCNILHGIDIRRLSGPGAPLPPNAIDLEAVATWIDSLGADVVALQEVDHLLMRSGERDQVAWLADRLGMEGVFAPALAGSPDDAWDEAAPGVVEPAYGVGLLSRVGLDDVVRHRLPFGGAGTREAGASPVNPGRDREPRVTLSATVGEDLRVTTTHLSYMFWWAVPQLGRALRAATAGHDGPGILVGDVNLPMWGGWLALHARGLNPWRWPEAATRAAGWRYLPGEATYPSWKPRVQLDQVFVRHMPDGVRVSVGPAGPSDHLPLLVDC</sequence>
<dbReference type="Proteomes" id="UP000264006">
    <property type="component" value="Chromosome"/>
</dbReference>
<dbReference type="AlphaFoldDB" id="A0A346Y056"/>
<dbReference type="Pfam" id="PF03372">
    <property type="entry name" value="Exo_endo_phos"/>
    <property type="match status" value="1"/>
</dbReference>
<keyword evidence="2" id="KW-0540">Nuclease</keyword>
<keyword evidence="2" id="KW-0269">Exonuclease</keyword>
<protein>
    <submittedName>
        <fullName evidence="2">Endonuclease/exonuclease/phosphatase</fullName>
    </submittedName>
</protein>
<feature type="domain" description="Endonuclease/exonuclease/phosphatase" evidence="1">
    <location>
        <begin position="5"/>
        <end position="266"/>
    </location>
</feature>
<dbReference type="GO" id="GO:0016020">
    <property type="term" value="C:membrane"/>
    <property type="evidence" value="ECO:0007669"/>
    <property type="project" value="GOC"/>
</dbReference>
<dbReference type="GO" id="GO:0004519">
    <property type="term" value="F:endonuclease activity"/>
    <property type="evidence" value="ECO:0007669"/>
    <property type="project" value="UniProtKB-KW"/>
</dbReference>
<dbReference type="InterPro" id="IPR005135">
    <property type="entry name" value="Endo/exonuclease/phosphatase"/>
</dbReference>
<keyword evidence="2" id="KW-0255">Endonuclease</keyword>
<dbReference type="Gene3D" id="3.60.10.10">
    <property type="entry name" value="Endonuclease/exonuclease/phosphatase"/>
    <property type="match status" value="1"/>
</dbReference>
<dbReference type="GO" id="GO:0004527">
    <property type="term" value="F:exonuclease activity"/>
    <property type="evidence" value="ECO:0007669"/>
    <property type="project" value="UniProtKB-KW"/>
</dbReference>
<dbReference type="PANTHER" id="PTHR14859:SF1">
    <property type="entry name" value="PGAP2-INTERACTING PROTEIN"/>
    <property type="match status" value="1"/>
</dbReference>
<dbReference type="SUPFAM" id="SSF56219">
    <property type="entry name" value="DNase I-like"/>
    <property type="match status" value="1"/>
</dbReference>
<dbReference type="EMBL" id="CP031165">
    <property type="protein sequence ID" value="AXV07853.1"/>
    <property type="molecule type" value="Genomic_DNA"/>
</dbReference>